<keyword evidence="6 8" id="KW-0472">Membrane</keyword>
<feature type="transmembrane region" description="Helical" evidence="8">
    <location>
        <begin position="275"/>
        <end position="293"/>
    </location>
</feature>
<evidence type="ECO:0000256" key="8">
    <source>
        <dbReference type="SAM" id="Phobius"/>
    </source>
</evidence>
<dbReference type="RefSeq" id="WP_129208239.1">
    <property type="nucleotide sequence ID" value="NZ_BMGU01000003.1"/>
</dbReference>
<feature type="transmembrane region" description="Helical" evidence="8">
    <location>
        <begin position="398"/>
        <end position="420"/>
    </location>
</feature>
<feature type="transmembrane region" description="Helical" evidence="8">
    <location>
        <begin position="12"/>
        <end position="29"/>
    </location>
</feature>
<keyword evidence="5 8" id="KW-1133">Transmembrane helix</keyword>
<keyword evidence="10" id="KW-1185">Reference proteome</keyword>
<comment type="caution">
    <text evidence="9">The sequence shown here is derived from an EMBL/GenBank/DDBJ whole genome shotgun (WGS) entry which is preliminary data.</text>
</comment>
<accession>A0A4V1NVA3</accession>
<feature type="transmembrane region" description="Helical" evidence="8">
    <location>
        <begin position="148"/>
        <end position="181"/>
    </location>
</feature>
<evidence type="ECO:0000256" key="2">
    <source>
        <dbReference type="ARBA" id="ARBA00022475"/>
    </source>
</evidence>
<feature type="transmembrane region" description="Helical" evidence="8">
    <location>
        <begin position="193"/>
        <end position="213"/>
    </location>
</feature>
<organism evidence="9 10">
    <name type="scientific">Silvibacterium dinghuense</name>
    <dbReference type="NCBI Taxonomy" id="1560006"/>
    <lineage>
        <taxon>Bacteria</taxon>
        <taxon>Pseudomonadati</taxon>
        <taxon>Acidobacteriota</taxon>
        <taxon>Terriglobia</taxon>
        <taxon>Terriglobales</taxon>
        <taxon>Acidobacteriaceae</taxon>
        <taxon>Silvibacterium</taxon>
    </lineage>
</organism>
<dbReference type="Pfam" id="PF09594">
    <property type="entry name" value="GT87"/>
    <property type="match status" value="1"/>
</dbReference>
<evidence type="ECO:0000256" key="7">
    <source>
        <dbReference type="ARBA" id="ARBA00024033"/>
    </source>
</evidence>
<keyword evidence="2" id="KW-1003">Cell membrane</keyword>
<keyword evidence="3" id="KW-0808">Transferase</keyword>
<dbReference type="GO" id="GO:0016758">
    <property type="term" value="F:hexosyltransferase activity"/>
    <property type="evidence" value="ECO:0007669"/>
    <property type="project" value="InterPro"/>
</dbReference>
<gene>
    <name evidence="9" type="ORF">ESZ00_10640</name>
</gene>
<feature type="transmembrane region" description="Helical" evidence="8">
    <location>
        <begin position="107"/>
        <end position="128"/>
    </location>
</feature>
<evidence type="ECO:0000256" key="4">
    <source>
        <dbReference type="ARBA" id="ARBA00022692"/>
    </source>
</evidence>
<feature type="transmembrane region" description="Helical" evidence="8">
    <location>
        <begin position="220"/>
        <end position="243"/>
    </location>
</feature>
<reference evidence="9 10" key="1">
    <citation type="journal article" date="2016" name="Int. J. Syst. Evol. Microbiol.">
        <title>Acidipila dinghuensis sp. nov., an acidobacterium isolated from forest soil.</title>
        <authorList>
            <person name="Jiang Y.W."/>
            <person name="Wang J."/>
            <person name="Chen M.H."/>
            <person name="Lv Y.Y."/>
            <person name="Qiu L.H."/>
        </authorList>
    </citation>
    <scope>NUCLEOTIDE SEQUENCE [LARGE SCALE GENOMIC DNA]</scope>
    <source>
        <strain evidence="9 10">DHOF10</strain>
    </source>
</reference>
<dbReference type="OrthoDB" id="104233at2"/>
<feature type="transmembrane region" description="Helical" evidence="8">
    <location>
        <begin position="313"/>
        <end position="329"/>
    </location>
</feature>
<dbReference type="InterPro" id="IPR018584">
    <property type="entry name" value="GT87"/>
</dbReference>
<feature type="transmembrane region" description="Helical" evidence="8">
    <location>
        <begin position="41"/>
        <end position="64"/>
    </location>
</feature>
<evidence type="ECO:0000256" key="6">
    <source>
        <dbReference type="ARBA" id="ARBA00023136"/>
    </source>
</evidence>
<proteinExistence type="inferred from homology"/>
<evidence type="ECO:0000256" key="1">
    <source>
        <dbReference type="ARBA" id="ARBA00004651"/>
    </source>
</evidence>
<comment type="similarity">
    <text evidence="7">Belongs to the glycosyltransferase 87 family.</text>
</comment>
<feature type="transmembrane region" description="Helical" evidence="8">
    <location>
        <begin position="335"/>
        <end position="351"/>
    </location>
</feature>
<evidence type="ECO:0000313" key="10">
    <source>
        <dbReference type="Proteomes" id="UP000290253"/>
    </source>
</evidence>
<evidence type="ECO:0000256" key="5">
    <source>
        <dbReference type="ARBA" id="ARBA00022989"/>
    </source>
</evidence>
<dbReference type="GO" id="GO:0005886">
    <property type="term" value="C:plasma membrane"/>
    <property type="evidence" value="ECO:0007669"/>
    <property type="project" value="UniProtKB-SubCell"/>
</dbReference>
<dbReference type="AlphaFoldDB" id="A0A4V1NVA3"/>
<keyword evidence="4 8" id="KW-0812">Transmembrane</keyword>
<dbReference type="Proteomes" id="UP000290253">
    <property type="component" value="Unassembled WGS sequence"/>
</dbReference>
<evidence type="ECO:0000313" key="9">
    <source>
        <dbReference type="EMBL" id="RXS95070.1"/>
    </source>
</evidence>
<evidence type="ECO:0000256" key="3">
    <source>
        <dbReference type="ARBA" id="ARBA00022679"/>
    </source>
</evidence>
<protein>
    <submittedName>
        <fullName evidence="9">DUF2029 domain-containing protein</fullName>
    </submittedName>
</protein>
<feature type="transmembrane region" description="Helical" evidence="8">
    <location>
        <begin position="358"/>
        <end position="378"/>
    </location>
</feature>
<comment type="subcellular location">
    <subcellularLocation>
        <location evidence="1">Cell membrane</location>
        <topology evidence="1">Multi-pass membrane protein</topology>
    </subcellularLocation>
</comment>
<dbReference type="EMBL" id="SDMK01000002">
    <property type="protein sequence ID" value="RXS95070.1"/>
    <property type="molecule type" value="Genomic_DNA"/>
</dbReference>
<sequence length="441" mass="48185">MTGIQTLAARGLLGLAGALATPLVARMARRDAGAGERWDRVFLAVFALSRLLLYGLVFGLLHLAPRGDIPAFYYPQALHVLAGQRPYRDFISSYAPLHSYLDAAAVLLWHSPLAIILLAVLAEIAMMATWSAVTRGFIPGHSGRTARWLYLVSPLSVMFVTVDGQNNVLIGLLLALAVLLALRERRALSGISYALSACVVKFLSLIYLPVFVLTMRRWSAWLAGTLLTLAVVYGSFAAMHLPIQQPLTAEGDHRGAGCLPYVIEVLAGRQLSGHLWDGLLVLALLLILGLILIVSRSHEAQRIAMEKWRGVQLYLLLHGMTAMTIAVLLLSKKSWPTYVLMALFPLCVLVAQSRPLTIWLFGLFQCVAVVEHSFWASILSQPDSVQMRTLLSAGNHAAFVQMGLEILLLAGYVLFLGIAVRGIRRSALSRIPISPWDEPAG</sequence>
<name>A0A4V1NVA3_9BACT</name>